<keyword evidence="1" id="KW-0479">Metal-binding</keyword>
<organism evidence="5 6">
    <name type="scientific">Listeria aquatica FSL S10-1188</name>
    <dbReference type="NCBI Taxonomy" id="1265818"/>
    <lineage>
        <taxon>Bacteria</taxon>
        <taxon>Bacillati</taxon>
        <taxon>Bacillota</taxon>
        <taxon>Bacilli</taxon>
        <taxon>Bacillales</taxon>
        <taxon>Listeriaceae</taxon>
        <taxon>Listeria</taxon>
    </lineage>
</organism>
<dbReference type="InterPro" id="IPR023696">
    <property type="entry name" value="Ureohydrolase_dom_sf"/>
</dbReference>
<dbReference type="PROSITE" id="PS51409">
    <property type="entry name" value="ARGINASE_2"/>
    <property type="match status" value="1"/>
</dbReference>
<dbReference type="Gene3D" id="3.40.800.10">
    <property type="entry name" value="Ureohydrolase domain"/>
    <property type="match status" value="1"/>
</dbReference>
<evidence type="ECO:0000313" key="6">
    <source>
        <dbReference type="Proteomes" id="UP000019246"/>
    </source>
</evidence>
<evidence type="ECO:0000313" key="5">
    <source>
        <dbReference type="EMBL" id="EUJ21423.1"/>
    </source>
</evidence>
<dbReference type="STRING" id="1265818.MAQA_01712"/>
<protein>
    <submittedName>
        <fullName evidence="5">Arginase</fullName>
    </submittedName>
</protein>
<keyword evidence="2" id="KW-0378">Hydrolase</keyword>
<evidence type="ECO:0000256" key="3">
    <source>
        <dbReference type="ARBA" id="ARBA00023211"/>
    </source>
</evidence>
<dbReference type="GO" id="GO:0004053">
    <property type="term" value="F:arginase activity"/>
    <property type="evidence" value="ECO:0007669"/>
    <property type="project" value="TreeGrafter"/>
</dbReference>
<dbReference type="PANTHER" id="PTHR43782:SF3">
    <property type="entry name" value="ARGINASE"/>
    <property type="match status" value="1"/>
</dbReference>
<dbReference type="GO" id="GO:0030145">
    <property type="term" value="F:manganese ion binding"/>
    <property type="evidence" value="ECO:0007669"/>
    <property type="project" value="TreeGrafter"/>
</dbReference>
<dbReference type="AlphaFoldDB" id="W7BN28"/>
<keyword evidence="6" id="KW-1185">Reference proteome</keyword>
<dbReference type="SUPFAM" id="SSF52768">
    <property type="entry name" value="Arginase/deacetylase"/>
    <property type="match status" value="1"/>
</dbReference>
<comment type="similarity">
    <text evidence="4">Belongs to the arginase family.</text>
</comment>
<proteinExistence type="inferred from homology"/>
<evidence type="ECO:0000256" key="2">
    <source>
        <dbReference type="ARBA" id="ARBA00022801"/>
    </source>
</evidence>
<dbReference type="GO" id="GO:0005829">
    <property type="term" value="C:cytosol"/>
    <property type="evidence" value="ECO:0007669"/>
    <property type="project" value="TreeGrafter"/>
</dbReference>
<dbReference type="EMBL" id="AOCG01000002">
    <property type="protein sequence ID" value="EUJ21423.1"/>
    <property type="molecule type" value="Genomic_DNA"/>
</dbReference>
<gene>
    <name evidence="5" type="ORF">MAQA_01712</name>
</gene>
<name>W7BN28_9LIST</name>
<dbReference type="PATRIC" id="fig|1265818.5.peg.345"/>
<dbReference type="Pfam" id="PF00491">
    <property type="entry name" value="Arginase"/>
    <property type="match status" value="1"/>
</dbReference>
<dbReference type="Proteomes" id="UP000019246">
    <property type="component" value="Unassembled WGS sequence"/>
</dbReference>
<comment type="caution">
    <text evidence="5">The sequence shown here is derived from an EMBL/GenBank/DDBJ whole genome shotgun (WGS) entry which is preliminary data.</text>
</comment>
<sequence length="293" mass="33000">MQKVGVVGIPWVFSDERQGTALAPFAIRYTGILEQLSNMEIELCDFENLDFCTEEMLFLRTDLKAVTNKMLSQTELLEVMLRQVDTSLVLAGDEWVAQLLFLAAQKQNDESIYVILDAPVQTDFFASYLGVLKKLLEEPNSELGNLRLKPSQFCILSAKRELETEKAFFEKAGVKYFGLADIENLGFEEVILRLLAWTRKKDASVHLLLSASAIDPVFVPGVNRISVGGLTYREVAHFMEVMAKRGSFSSIMVAGLNPLRDEGNKSAKFMARMFEIYFKTRSLVDEKKAKGLT</sequence>
<evidence type="ECO:0000256" key="4">
    <source>
        <dbReference type="PROSITE-ProRule" id="PRU00742"/>
    </source>
</evidence>
<reference evidence="5 6" key="1">
    <citation type="journal article" date="2014" name="Int. J. Syst. Evol. Microbiol.">
        <title>Listeria floridensis sp. nov., Listeria aquatica sp. nov., Listeria cornellensis sp. nov., Listeria riparia sp. nov. and Listeria grandensis sp. nov., from agricultural and natural environments.</title>
        <authorList>
            <person name="den Bakker H.C."/>
            <person name="Warchocki S."/>
            <person name="Wright E.M."/>
            <person name="Allred A.F."/>
            <person name="Ahlstrom C."/>
            <person name="Manuel C.S."/>
            <person name="Stasiewicz M.J."/>
            <person name="Burrell A."/>
            <person name="Roof S."/>
            <person name="Strawn L."/>
            <person name="Fortes E.D."/>
            <person name="Nightingale K.K."/>
            <person name="Kephart D."/>
            <person name="Wiedmann M."/>
        </authorList>
    </citation>
    <scope>NUCLEOTIDE SEQUENCE [LARGE SCALE GENOMIC DNA]</scope>
    <source>
        <strain evidence="5 6">FSL S10-1188</strain>
    </source>
</reference>
<dbReference type="InterPro" id="IPR006035">
    <property type="entry name" value="Ureohydrolase"/>
</dbReference>
<dbReference type="PRINTS" id="PR00116">
    <property type="entry name" value="ARGINASE"/>
</dbReference>
<evidence type="ECO:0000256" key="1">
    <source>
        <dbReference type="ARBA" id="ARBA00022723"/>
    </source>
</evidence>
<keyword evidence="3" id="KW-0464">Manganese</keyword>
<dbReference type="PANTHER" id="PTHR43782">
    <property type="entry name" value="ARGINASE"/>
    <property type="match status" value="1"/>
</dbReference>
<dbReference type="PIRSF" id="PIRSF036979">
    <property type="entry name" value="Arginase"/>
    <property type="match status" value="1"/>
</dbReference>
<dbReference type="RefSeq" id="WP_036070591.1">
    <property type="nucleotide sequence ID" value="NZ_AOCG01000002.1"/>
</dbReference>
<accession>W7BN28</accession>